<evidence type="ECO:0000313" key="2">
    <source>
        <dbReference type="Proteomes" id="UP001141552"/>
    </source>
</evidence>
<dbReference type="PANTHER" id="PTHR33527:SF53">
    <property type="entry name" value="OS10G0561000 PROTEIN"/>
    <property type="match status" value="1"/>
</dbReference>
<dbReference type="OrthoDB" id="1882251at2759"/>
<name>A0A9Q0J7V7_9ROSI</name>
<dbReference type="PANTHER" id="PTHR33527">
    <property type="entry name" value="OS07G0274300 PROTEIN"/>
    <property type="match status" value="1"/>
</dbReference>
<gene>
    <name evidence="1" type="ORF">Tsubulata_015285</name>
</gene>
<proteinExistence type="predicted"/>
<dbReference type="AlphaFoldDB" id="A0A9Q0J7V7"/>
<comment type="caution">
    <text evidence="1">The sequence shown here is derived from an EMBL/GenBank/DDBJ whole genome shotgun (WGS) entry which is preliminary data.</text>
</comment>
<keyword evidence="2" id="KW-1185">Reference proteome</keyword>
<reference evidence="1" key="1">
    <citation type="submission" date="2022-02" db="EMBL/GenBank/DDBJ databases">
        <authorList>
            <person name="Henning P.M."/>
            <person name="McCubbin A.G."/>
            <person name="Shore J.S."/>
        </authorList>
    </citation>
    <scope>NUCLEOTIDE SEQUENCE</scope>
    <source>
        <strain evidence="1">F60SS</strain>
        <tissue evidence="1">Leaves</tissue>
    </source>
</reference>
<organism evidence="1 2">
    <name type="scientific">Turnera subulata</name>
    <dbReference type="NCBI Taxonomy" id="218843"/>
    <lineage>
        <taxon>Eukaryota</taxon>
        <taxon>Viridiplantae</taxon>
        <taxon>Streptophyta</taxon>
        <taxon>Embryophyta</taxon>
        <taxon>Tracheophyta</taxon>
        <taxon>Spermatophyta</taxon>
        <taxon>Magnoliopsida</taxon>
        <taxon>eudicotyledons</taxon>
        <taxon>Gunneridae</taxon>
        <taxon>Pentapetalae</taxon>
        <taxon>rosids</taxon>
        <taxon>fabids</taxon>
        <taxon>Malpighiales</taxon>
        <taxon>Passifloraceae</taxon>
        <taxon>Turnera</taxon>
    </lineage>
</organism>
<protein>
    <submittedName>
        <fullName evidence="1">Uncharacterized protein</fullName>
    </submittedName>
</protein>
<sequence>MLIPTKSLLLFYTLERILFKRLVGEMGKEPDTVKEVMAIWLVLEEVGFRDLIRVVQALDGQTIEALFREGLICLRCINPNTAEQRVSEDIPVLRSLCDEPINCRFFLYHRQFLYKRYMEIMEAVCSRLFAAGAATEGEVSGVQLVIRPFGERTSGQGEGLVRESANVALLKSSSNEAGHTLNSDYRNTTRSALNPRAKEFLPGKAPEEERAMFLTFSKGRPLSRQEIAWFFHSNWGSQLESIFIEQPATGSPPLFGKVIFNSSLAIPRVLNGKSIAKFWVNGKHLWVRSYVPHHIRSRRNQVQNQDQDMS</sequence>
<reference evidence="1" key="2">
    <citation type="journal article" date="2023" name="Plants (Basel)">
        <title>Annotation of the Turnera subulata (Passifloraceae) Draft Genome Reveals the S-Locus Evolved after the Divergence of Turneroideae from Passifloroideae in a Stepwise Manner.</title>
        <authorList>
            <person name="Henning P.M."/>
            <person name="Roalson E.H."/>
            <person name="Mir W."/>
            <person name="McCubbin A.G."/>
            <person name="Shore J.S."/>
        </authorList>
    </citation>
    <scope>NUCLEOTIDE SEQUENCE</scope>
    <source>
        <strain evidence="1">F60SS</strain>
    </source>
</reference>
<evidence type="ECO:0000313" key="1">
    <source>
        <dbReference type="EMBL" id="KAJ4831599.1"/>
    </source>
</evidence>
<dbReference type="Proteomes" id="UP001141552">
    <property type="component" value="Unassembled WGS sequence"/>
</dbReference>
<accession>A0A9Q0J7V7</accession>
<dbReference type="EMBL" id="JAKUCV010005329">
    <property type="protein sequence ID" value="KAJ4831599.1"/>
    <property type="molecule type" value="Genomic_DNA"/>
</dbReference>